<accession>A0AAD5XX81</accession>
<dbReference type="EMBL" id="JADGJW010000129">
    <property type="protein sequence ID" value="KAJ3223452.1"/>
    <property type="molecule type" value="Genomic_DNA"/>
</dbReference>
<gene>
    <name evidence="1" type="ORF">HK099_001097</name>
</gene>
<evidence type="ECO:0000313" key="2">
    <source>
        <dbReference type="Proteomes" id="UP001211065"/>
    </source>
</evidence>
<organism evidence="1 2">
    <name type="scientific">Clydaea vesicula</name>
    <dbReference type="NCBI Taxonomy" id="447962"/>
    <lineage>
        <taxon>Eukaryota</taxon>
        <taxon>Fungi</taxon>
        <taxon>Fungi incertae sedis</taxon>
        <taxon>Chytridiomycota</taxon>
        <taxon>Chytridiomycota incertae sedis</taxon>
        <taxon>Chytridiomycetes</taxon>
        <taxon>Lobulomycetales</taxon>
        <taxon>Lobulomycetaceae</taxon>
        <taxon>Clydaea</taxon>
    </lineage>
</organism>
<name>A0AAD5XX81_9FUNG</name>
<comment type="caution">
    <text evidence="1">The sequence shown here is derived from an EMBL/GenBank/DDBJ whole genome shotgun (WGS) entry which is preliminary data.</text>
</comment>
<proteinExistence type="predicted"/>
<dbReference type="AlphaFoldDB" id="A0AAD5XX81"/>
<sequence length="175" mass="19800">MQVTSNATSSGIDQTSYKLTPFVSEIKSIRHFVHSGGLFKWNLKKDETASRNVILIQKQDMKNHSVNYTVLNPFQCPICLEYMKCKTHFSQHNPDCIQALTAKLGAVLLLLKSQSNTLLKNNCRNSSCKVQTMADDDKNPTDVKIQQSFAKFQNFVDNKTKVNVNVVCLLSNRNQ</sequence>
<dbReference type="Proteomes" id="UP001211065">
    <property type="component" value="Unassembled WGS sequence"/>
</dbReference>
<keyword evidence="2" id="KW-1185">Reference proteome</keyword>
<reference evidence="1" key="1">
    <citation type="submission" date="2020-05" db="EMBL/GenBank/DDBJ databases">
        <title>Phylogenomic resolution of chytrid fungi.</title>
        <authorList>
            <person name="Stajich J.E."/>
            <person name="Amses K."/>
            <person name="Simmons R."/>
            <person name="Seto K."/>
            <person name="Myers J."/>
            <person name="Bonds A."/>
            <person name="Quandt C.A."/>
            <person name="Barry K."/>
            <person name="Liu P."/>
            <person name="Grigoriev I."/>
            <person name="Longcore J.E."/>
            <person name="James T.Y."/>
        </authorList>
    </citation>
    <scope>NUCLEOTIDE SEQUENCE</scope>
    <source>
        <strain evidence="1">JEL0476</strain>
    </source>
</reference>
<protein>
    <submittedName>
        <fullName evidence="1">Uncharacterized protein</fullName>
    </submittedName>
</protein>
<evidence type="ECO:0000313" key="1">
    <source>
        <dbReference type="EMBL" id="KAJ3223452.1"/>
    </source>
</evidence>